<dbReference type="InterPro" id="IPR008978">
    <property type="entry name" value="HSP20-like_chaperone"/>
</dbReference>
<reference evidence="4 5" key="1">
    <citation type="submission" date="2021-01" db="EMBL/GenBank/DDBJ databases">
        <title>Genomic Encyclopedia of Type Strains, Phase IV (KMG-IV): sequencing the most valuable type-strain genomes for metagenomic binning, comparative biology and taxonomic classification.</title>
        <authorList>
            <person name="Goeker M."/>
        </authorList>
    </citation>
    <scope>NUCLEOTIDE SEQUENCE [LARGE SCALE GENOMIC DNA]</scope>
    <source>
        <strain evidence="4 5">DSM 24834</strain>
    </source>
</reference>
<sequence>MTNHPPQWEELQENMQKALGDSFWKDMQNVLPRRIPLIDLFETQSEGFVVIEVPGISKQEDVQLDIKGSKLYIDIHLPYPYPVSKERLHTQERMFGNFKRMITLPFSYEEKSISAHYKNGLLTIRFTKINQNRSIKFQMEE</sequence>
<protein>
    <submittedName>
        <fullName evidence="4">HSP20 family protein</fullName>
    </submittedName>
</protein>
<dbReference type="RefSeq" id="WP_205168325.1">
    <property type="nucleotide sequence ID" value="NZ_JAFBDZ010000001.1"/>
</dbReference>
<dbReference type="Pfam" id="PF00011">
    <property type="entry name" value="HSP20"/>
    <property type="match status" value="1"/>
</dbReference>
<feature type="domain" description="SHSP" evidence="3">
    <location>
        <begin position="28"/>
        <end position="141"/>
    </location>
</feature>
<dbReference type="Gene3D" id="2.60.40.790">
    <property type="match status" value="1"/>
</dbReference>
<evidence type="ECO:0000313" key="4">
    <source>
        <dbReference type="EMBL" id="MBM7584136.1"/>
    </source>
</evidence>
<accession>A0ABS2N8F4</accession>
<dbReference type="InterPro" id="IPR002068">
    <property type="entry name" value="A-crystallin/Hsp20_dom"/>
</dbReference>
<evidence type="ECO:0000259" key="3">
    <source>
        <dbReference type="PROSITE" id="PS01031"/>
    </source>
</evidence>
<keyword evidence="5" id="KW-1185">Reference proteome</keyword>
<name>A0ABS2N8F4_9BACI</name>
<proteinExistence type="inferred from homology"/>
<dbReference type="SUPFAM" id="SSF49764">
    <property type="entry name" value="HSP20-like chaperones"/>
    <property type="match status" value="1"/>
</dbReference>
<dbReference type="Proteomes" id="UP001646157">
    <property type="component" value="Unassembled WGS sequence"/>
</dbReference>
<gene>
    <name evidence="4" type="ORF">JOC86_000673</name>
</gene>
<dbReference type="CDD" id="cd06464">
    <property type="entry name" value="ACD_sHsps-like"/>
    <property type="match status" value="1"/>
</dbReference>
<evidence type="ECO:0000256" key="2">
    <source>
        <dbReference type="RuleBase" id="RU003616"/>
    </source>
</evidence>
<comment type="caution">
    <text evidence="4">The sequence shown here is derived from an EMBL/GenBank/DDBJ whole genome shotgun (WGS) entry which is preliminary data.</text>
</comment>
<comment type="similarity">
    <text evidence="1 2">Belongs to the small heat shock protein (HSP20) family.</text>
</comment>
<organism evidence="4 5">
    <name type="scientific">Rossellomorea pakistanensis</name>
    <dbReference type="NCBI Taxonomy" id="992288"/>
    <lineage>
        <taxon>Bacteria</taxon>
        <taxon>Bacillati</taxon>
        <taxon>Bacillota</taxon>
        <taxon>Bacilli</taxon>
        <taxon>Bacillales</taxon>
        <taxon>Bacillaceae</taxon>
        <taxon>Rossellomorea</taxon>
    </lineage>
</organism>
<evidence type="ECO:0000313" key="5">
    <source>
        <dbReference type="Proteomes" id="UP001646157"/>
    </source>
</evidence>
<dbReference type="PROSITE" id="PS01031">
    <property type="entry name" value="SHSP"/>
    <property type="match status" value="1"/>
</dbReference>
<evidence type="ECO:0000256" key="1">
    <source>
        <dbReference type="PROSITE-ProRule" id="PRU00285"/>
    </source>
</evidence>
<dbReference type="EMBL" id="JAFBDZ010000001">
    <property type="protein sequence ID" value="MBM7584136.1"/>
    <property type="molecule type" value="Genomic_DNA"/>
</dbReference>